<comment type="subcellular location">
    <subcellularLocation>
        <location evidence="1">Mitochondrion inner membrane</location>
        <topology evidence="1">Single-pass membrane protein</topology>
    </subcellularLocation>
</comment>
<dbReference type="InterPro" id="IPR003593">
    <property type="entry name" value="AAA+_ATPase"/>
</dbReference>
<keyword evidence="4 12" id="KW-0547">Nucleotide-binding</keyword>
<dbReference type="EMBL" id="KI912123">
    <property type="protein sequence ID" value="ETS73122.1"/>
    <property type="molecule type" value="Genomic_DNA"/>
</dbReference>
<accession>W3WIY0</accession>
<dbReference type="SMART" id="SM00382">
    <property type="entry name" value="AAA"/>
    <property type="match status" value="1"/>
</dbReference>
<keyword evidence="6" id="KW-0378">Hydrolase</keyword>
<dbReference type="KEGG" id="pfy:PFICI_15067"/>
<dbReference type="InterPro" id="IPR014851">
    <property type="entry name" value="BCS1_N"/>
</dbReference>
<dbReference type="SUPFAM" id="SSF52540">
    <property type="entry name" value="P-loop containing nucleoside triphosphate hydrolases"/>
    <property type="match status" value="1"/>
</dbReference>
<dbReference type="InParanoid" id="W3WIY0"/>
<evidence type="ECO:0000259" key="15">
    <source>
        <dbReference type="SMART" id="SM01024"/>
    </source>
</evidence>
<keyword evidence="7 12" id="KW-0067">ATP-binding</keyword>
<dbReference type="InterPro" id="IPR003960">
    <property type="entry name" value="ATPase_AAA_CS"/>
</dbReference>
<dbReference type="GO" id="GO:0005524">
    <property type="term" value="F:ATP binding"/>
    <property type="evidence" value="ECO:0007669"/>
    <property type="project" value="UniProtKB-KW"/>
</dbReference>
<dbReference type="GO" id="GO:0005743">
    <property type="term" value="C:mitochondrial inner membrane"/>
    <property type="evidence" value="ECO:0007669"/>
    <property type="project" value="UniProtKB-SubCell"/>
</dbReference>
<dbReference type="Proteomes" id="UP000030651">
    <property type="component" value="Unassembled WGS sequence"/>
</dbReference>
<evidence type="ECO:0000256" key="12">
    <source>
        <dbReference type="RuleBase" id="RU003651"/>
    </source>
</evidence>
<name>W3WIY0_PESFW</name>
<evidence type="ECO:0000256" key="13">
    <source>
        <dbReference type="SAM" id="MobiDB-lite"/>
    </source>
</evidence>
<evidence type="ECO:0000256" key="4">
    <source>
        <dbReference type="ARBA" id="ARBA00022741"/>
    </source>
</evidence>
<proteinExistence type="inferred from homology"/>
<dbReference type="GO" id="GO:0016887">
    <property type="term" value="F:ATP hydrolysis activity"/>
    <property type="evidence" value="ECO:0007669"/>
    <property type="project" value="InterPro"/>
</dbReference>
<sequence>MAQPTRSIASFPYLGGAGSLRRLFEQTTPGFNTLQSFFSKWLKLDITTLAMALTVFGAISTGSQHLKGLAYEVYNWIVRFFTASVSIPGSDRLNREVLNWIGAKVLVRQQTRILTASSEPIQNDAWEFRRAAIRRIDYHQEKRLPIQYLPTFGITWFFHDHKIFLVRRIADPRSAMRSFHMSADSADQYVVPPAGHEPLVVMCLGRSVQPIKRFLNTCRDFADKQREAFVTVHASRNLFHREGWDTTILRPIRPLETVHMDKKTKDELVLDIDNYLKPATRRFYTNRGIPYRRGYLLHGPPGTGKTSLSIALAGRFGLDLFMINIPTVSQDIDLDRLFTSLPPQCIVLLEDIDAVGIKRTRELPDIPLEVKDPKEIRKVGGQLRPGRVTLSGLLNVLDGVTSQEGRIVLMTSNFADALDDALVRPGRIDKIIFMGNISKDAAEEMFLRFYAPEPNDEPNMAEPCAKISSEQLQTLAIEFKSQVPADTLTPAQLQGFLLNHRHHPETAVSMFQSWIMDETALMDNTREIETGGDKLKASTTGDDIGAPEKACHPVGG</sequence>
<evidence type="ECO:0000256" key="8">
    <source>
        <dbReference type="ARBA" id="ARBA00022989"/>
    </source>
</evidence>
<evidence type="ECO:0000313" key="16">
    <source>
        <dbReference type="EMBL" id="ETS73122.1"/>
    </source>
</evidence>
<dbReference type="eggNOG" id="KOG0743">
    <property type="taxonomic scope" value="Eukaryota"/>
</dbReference>
<comment type="similarity">
    <text evidence="2">Belongs to the AAA ATPase family. BCS1 subfamily.</text>
</comment>
<evidence type="ECO:0000256" key="10">
    <source>
        <dbReference type="ARBA" id="ARBA00023136"/>
    </source>
</evidence>
<feature type="domain" description="BCS1 N-terminal" evidence="15">
    <location>
        <begin position="54"/>
        <end position="258"/>
    </location>
</feature>
<dbReference type="OMA" id="AKGMFER"/>
<dbReference type="PROSITE" id="PS00674">
    <property type="entry name" value="AAA"/>
    <property type="match status" value="1"/>
</dbReference>
<evidence type="ECO:0000256" key="1">
    <source>
        <dbReference type="ARBA" id="ARBA00004434"/>
    </source>
</evidence>
<reference evidence="17" key="1">
    <citation type="journal article" date="2015" name="BMC Genomics">
        <title>Genomic and transcriptomic analysis of the endophytic fungus Pestalotiopsis fici reveals its lifestyle and high potential for synthesis of natural products.</title>
        <authorList>
            <person name="Wang X."/>
            <person name="Zhang X."/>
            <person name="Liu L."/>
            <person name="Xiang M."/>
            <person name="Wang W."/>
            <person name="Sun X."/>
            <person name="Che Y."/>
            <person name="Guo L."/>
            <person name="Liu G."/>
            <person name="Guo L."/>
            <person name="Wang C."/>
            <person name="Yin W.B."/>
            <person name="Stadler M."/>
            <person name="Zhang X."/>
            <person name="Liu X."/>
        </authorList>
    </citation>
    <scope>NUCLEOTIDE SEQUENCE [LARGE SCALE GENOMIC DNA]</scope>
    <source>
        <strain evidence="17">W106-1 / CGMCC3.15140</strain>
    </source>
</reference>
<dbReference type="RefSeq" id="XP_007841839.1">
    <property type="nucleotide sequence ID" value="XM_007843648.1"/>
</dbReference>
<dbReference type="InterPro" id="IPR003959">
    <property type="entry name" value="ATPase_AAA_core"/>
</dbReference>
<feature type="domain" description="AAA+ ATPase" evidence="14">
    <location>
        <begin position="291"/>
        <end position="438"/>
    </location>
</feature>
<dbReference type="Pfam" id="PF08740">
    <property type="entry name" value="BCS1_N"/>
    <property type="match status" value="1"/>
</dbReference>
<dbReference type="GeneID" id="19280080"/>
<evidence type="ECO:0000256" key="11">
    <source>
        <dbReference type="ARBA" id="ARBA00048778"/>
    </source>
</evidence>
<gene>
    <name evidence="16" type="ORF">PFICI_15067</name>
</gene>
<feature type="region of interest" description="Disordered" evidence="13">
    <location>
        <begin position="532"/>
        <end position="556"/>
    </location>
</feature>
<keyword evidence="8" id="KW-1133">Transmembrane helix</keyword>
<organism evidence="16 17">
    <name type="scientific">Pestalotiopsis fici (strain W106-1 / CGMCC3.15140)</name>
    <dbReference type="NCBI Taxonomy" id="1229662"/>
    <lineage>
        <taxon>Eukaryota</taxon>
        <taxon>Fungi</taxon>
        <taxon>Dikarya</taxon>
        <taxon>Ascomycota</taxon>
        <taxon>Pezizomycotina</taxon>
        <taxon>Sordariomycetes</taxon>
        <taxon>Xylariomycetidae</taxon>
        <taxon>Amphisphaeriales</taxon>
        <taxon>Sporocadaceae</taxon>
        <taxon>Pestalotiopsis</taxon>
    </lineage>
</organism>
<dbReference type="HOGENOM" id="CLU_010189_4_3_1"/>
<dbReference type="Gene3D" id="3.40.50.300">
    <property type="entry name" value="P-loop containing nucleotide triphosphate hydrolases"/>
    <property type="match status" value="1"/>
</dbReference>
<dbReference type="InterPro" id="IPR027417">
    <property type="entry name" value="P-loop_NTPase"/>
</dbReference>
<evidence type="ECO:0000259" key="14">
    <source>
        <dbReference type="SMART" id="SM00382"/>
    </source>
</evidence>
<dbReference type="InterPro" id="IPR057495">
    <property type="entry name" value="AAA_lid_BCS1"/>
</dbReference>
<evidence type="ECO:0000256" key="2">
    <source>
        <dbReference type="ARBA" id="ARBA00007448"/>
    </source>
</evidence>
<evidence type="ECO:0000313" key="17">
    <source>
        <dbReference type="Proteomes" id="UP000030651"/>
    </source>
</evidence>
<evidence type="ECO:0000256" key="3">
    <source>
        <dbReference type="ARBA" id="ARBA00022692"/>
    </source>
</evidence>
<protein>
    <recommendedName>
        <fullName evidence="18">P-loop containing nucleoside triphosphate hydrolase protein</fullName>
    </recommendedName>
</protein>
<dbReference type="SMART" id="SM01024">
    <property type="entry name" value="BCS1_N"/>
    <property type="match status" value="1"/>
</dbReference>
<evidence type="ECO:0000256" key="9">
    <source>
        <dbReference type="ARBA" id="ARBA00023128"/>
    </source>
</evidence>
<dbReference type="Pfam" id="PF00004">
    <property type="entry name" value="AAA"/>
    <property type="match status" value="1"/>
</dbReference>
<evidence type="ECO:0000256" key="5">
    <source>
        <dbReference type="ARBA" id="ARBA00022792"/>
    </source>
</evidence>
<evidence type="ECO:0008006" key="18">
    <source>
        <dbReference type="Google" id="ProtNLM"/>
    </source>
</evidence>
<evidence type="ECO:0000256" key="7">
    <source>
        <dbReference type="ARBA" id="ARBA00022840"/>
    </source>
</evidence>
<keyword evidence="17" id="KW-1185">Reference proteome</keyword>
<keyword evidence="9" id="KW-0496">Mitochondrion</keyword>
<comment type="catalytic activity">
    <reaction evidence="11">
        <text>ATP + H2O = ADP + phosphate + H(+)</text>
        <dbReference type="Rhea" id="RHEA:13065"/>
        <dbReference type="ChEBI" id="CHEBI:15377"/>
        <dbReference type="ChEBI" id="CHEBI:15378"/>
        <dbReference type="ChEBI" id="CHEBI:30616"/>
        <dbReference type="ChEBI" id="CHEBI:43474"/>
        <dbReference type="ChEBI" id="CHEBI:456216"/>
    </reaction>
    <physiologicalReaction direction="left-to-right" evidence="11">
        <dbReference type="Rhea" id="RHEA:13066"/>
    </physiologicalReaction>
</comment>
<dbReference type="Pfam" id="PF25426">
    <property type="entry name" value="AAA_lid_BCS1"/>
    <property type="match status" value="1"/>
</dbReference>
<keyword evidence="3" id="KW-0812">Transmembrane</keyword>
<keyword evidence="10" id="KW-0472">Membrane</keyword>
<dbReference type="InterPro" id="IPR050747">
    <property type="entry name" value="Mitochondrial_chaperone_BCS1"/>
</dbReference>
<evidence type="ECO:0000256" key="6">
    <source>
        <dbReference type="ARBA" id="ARBA00022801"/>
    </source>
</evidence>
<dbReference type="PANTHER" id="PTHR23070">
    <property type="entry name" value="BCS1 AAA-TYPE ATPASE"/>
    <property type="match status" value="1"/>
</dbReference>
<dbReference type="STRING" id="1229662.W3WIY0"/>
<dbReference type="OrthoDB" id="10251412at2759"/>
<dbReference type="AlphaFoldDB" id="W3WIY0"/>
<keyword evidence="5" id="KW-0999">Mitochondrion inner membrane</keyword>